<dbReference type="SUPFAM" id="SSF53474">
    <property type="entry name" value="alpha/beta-Hydrolases"/>
    <property type="match status" value="1"/>
</dbReference>
<feature type="domain" description="AB hydrolase-1" evidence="1">
    <location>
        <begin position="18"/>
        <end position="249"/>
    </location>
</feature>
<evidence type="ECO:0000259" key="1">
    <source>
        <dbReference type="Pfam" id="PF00561"/>
    </source>
</evidence>
<keyword evidence="3" id="KW-1185">Reference proteome</keyword>
<proteinExistence type="predicted"/>
<dbReference type="InterPro" id="IPR000639">
    <property type="entry name" value="Epox_hydrolase-like"/>
</dbReference>
<protein>
    <submittedName>
        <fullName evidence="2">Alpha/beta fold hydrolase</fullName>
    </submittedName>
</protein>
<dbReference type="PANTHER" id="PTHR43798:SF33">
    <property type="entry name" value="HYDROLASE, PUTATIVE (AFU_ORTHOLOGUE AFUA_2G14860)-RELATED"/>
    <property type="match status" value="1"/>
</dbReference>
<evidence type="ECO:0000313" key="3">
    <source>
        <dbReference type="Proteomes" id="UP000217805"/>
    </source>
</evidence>
<dbReference type="Gene3D" id="3.40.50.1820">
    <property type="entry name" value="alpha/beta hydrolase"/>
    <property type="match status" value="1"/>
</dbReference>
<dbReference type="InterPro" id="IPR050266">
    <property type="entry name" value="AB_hydrolase_sf"/>
</dbReference>
<dbReference type="Pfam" id="PF00561">
    <property type="entry name" value="Abhydrolase_1"/>
    <property type="match status" value="1"/>
</dbReference>
<dbReference type="EMBL" id="AP014609">
    <property type="protein sequence ID" value="BAR92229.1"/>
    <property type="molecule type" value="Genomic_DNA"/>
</dbReference>
<dbReference type="GO" id="GO:0016787">
    <property type="term" value="F:hydrolase activity"/>
    <property type="evidence" value="ECO:0007669"/>
    <property type="project" value="UniProtKB-KW"/>
</dbReference>
<name>A0ABN5V6M5_9FLAO</name>
<organism evidence="2 3">
    <name type="scientific">Blattabacterium cuenoti BPAY</name>
    <dbReference type="NCBI Taxonomy" id="1457031"/>
    <lineage>
        <taxon>Bacteria</taxon>
        <taxon>Pseudomonadati</taxon>
        <taxon>Bacteroidota</taxon>
        <taxon>Flavobacteriia</taxon>
        <taxon>Flavobacteriales</taxon>
        <taxon>Blattabacteriaceae</taxon>
        <taxon>Blattabacterium</taxon>
    </lineage>
</organism>
<reference evidence="2 3" key="1">
    <citation type="journal article" date="2015" name="Microbes Environ.">
        <title>An Efficient Strategy Developed for Next-Generation Sequencing of Endosymbiont Genomes Performed Using Crude DNA Isolated from Host Tissues: A Case Study of Blattabacterium cuenoti Inhabiting the Fat Bodies of Cockroaches.</title>
        <authorList>
            <person name="Kinjo Y."/>
            <person name="Saitoh S."/>
            <person name="Tokuda G."/>
        </authorList>
    </citation>
    <scope>NUCLEOTIDE SEQUENCE [LARGE SCALE GENOMIC DNA]</scope>
    <source>
        <strain evidence="2 3">BPAY</strain>
    </source>
</reference>
<sequence length="267" mass="30757">MTNICKKINSKIKGKGIPIVLLHGFMENLEIWNDIYSNISTKKYKVLSIDFPGHGKSVFTLEKKNTVFTMEEAAEIVKKIVKKENIQKAVFVGHSMGGYVALAMAEKYPEMFLGLCLLHSTTESDTLEKKKNRIQSIQLAIHHYPLFITTSIKKLFHYEKLCSLQNQIGFVKNIASNTHIHSIISFLKGMSIRKNRTFLLKKTKFPKLYIAGLYDRILDIKRIYEEIKNGNQIYFFAIPTGHMGHIEKPKEIIKILENFIDFSILET</sequence>
<dbReference type="PRINTS" id="PR00412">
    <property type="entry name" value="EPOXHYDRLASE"/>
</dbReference>
<dbReference type="InterPro" id="IPR029058">
    <property type="entry name" value="AB_hydrolase_fold"/>
</dbReference>
<dbReference type="RefSeq" id="WP_096378404.1">
    <property type="nucleotide sequence ID" value="NZ_AP014609.1"/>
</dbReference>
<dbReference type="InterPro" id="IPR000073">
    <property type="entry name" value="AB_hydrolase_1"/>
</dbReference>
<gene>
    <name evidence="2" type="ORF">BPAY_509</name>
</gene>
<dbReference type="PANTHER" id="PTHR43798">
    <property type="entry name" value="MONOACYLGLYCEROL LIPASE"/>
    <property type="match status" value="1"/>
</dbReference>
<evidence type="ECO:0000313" key="2">
    <source>
        <dbReference type="EMBL" id="BAR92229.1"/>
    </source>
</evidence>
<dbReference type="PRINTS" id="PR00111">
    <property type="entry name" value="ABHYDROLASE"/>
</dbReference>
<dbReference type="Proteomes" id="UP000217805">
    <property type="component" value="Chromosome"/>
</dbReference>
<keyword evidence="2" id="KW-0378">Hydrolase</keyword>
<accession>A0ABN5V6M5</accession>